<name>A0A645CQ56_9ZZZZ</name>
<protein>
    <submittedName>
        <fullName evidence="1">Uncharacterized protein</fullName>
    </submittedName>
</protein>
<accession>A0A645CQ56</accession>
<comment type="caution">
    <text evidence="1">The sequence shown here is derived from an EMBL/GenBank/DDBJ whole genome shotgun (WGS) entry which is preliminary data.</text>
</comment>
<evidence type="ECO:0000313" key="1">
    <source>
        <dbReference type="EMBL" id="MPM79035.1"/>
    </source>
</evidence>
<gene>
    <name evidence="1" type="ORF">SDC9_126051</name>
</gene>
<organism evidence="1">
    <name type="scientific">bioreactor metagenome</name>
    <dbReference type="NCBI Taxonomy" id="1076179"/>
    <lineage>
        <taxon>unclassified sequences</taxon>
        <taxon>metagenomes</taxon>
        <taxon>ecological metagenomes</taxon>
    </lineage>
</organism>
<dbReference type="EMBL" id="VSSQ01029068">
    <property type="protein sequence ID" value="MPM79035.1"/>
    <property type="molecule type" value="Genomic_DNA"/>
</dbReference>
<reference evidence="1" key="1">
    <citation type="submission" date="2019-08" db="EMBL/GenBank/DDBJ databases">
        <authorList>
            <person name="Kucharzyk K."/>
            <person name="Murdoch R.W."/>
            <person name="Higgins S."/>
            <person name="Loffler F."/>
        </authorList>
    </citation>
    <scope>NUCLEOTIDE SEQUENCE</scope>
</reference>
<sequence length="116" mass="12201">MCADLGEEGRVGLPYQTVGLFEARHRQQQVGVVGASLRHQIIEGRILEQGPPLLVHRRGAGLGGGLRLGEALGQGRVGTLVVGPHGTPCQQQGGGEGGSQGFQFRALHYWPSLSLA</sequence>
<dbReference type="AlphaFoldDB" id="A0A645CQ56"/>
<proteinExistence type="predicted"/>